<dbReference type="Gene3D" id="2.170.130.10">
    <property type="entry name" value="TonB-dependent receptor, plug domain"/>
    <property type="match status" value="1"/>
</dbReference>
<dbReference type="Pfam" id="PF13715">
    <property type="entry name" value="CarbopepD_reg_2"/>
    <property type="match status" value="1"/>
</dbReference>
<evidence type="ECO:0000256" key="6">
    <source>
        <dbReference type="ARBA" id="ARBA00023136"/>
    </source>
</evidence>
<dbReference type="InterPro" id="IPR036942">
    <property type="entry name" value="Beta-barrel_TonB_sf"/>
</dbReference>
<keyword evidence="10" id="KW-1185">Reference proteome</keyword>
<accession>A0A556N0L3</accession>
<keyword evidence="7" id="KW-0998">Cell outer membrane</keyword>
<evidence type="ECO:0000259" key="8">
    <source>
        <dbReference type="Pfam" id="PF07715"/>
    </source>
</evidence>
<dbReference type="InterPro" id="IPR008969">
    <property type="entry name" value="CarboxyPept-like_regulatory"/>
</dbReference>
<comment type="subcellular location">
    <subcellularLocation>
        <location evidence="1">Cell outer membrane</location>
        <topology evidence="1">Multi-pass membrane protein</topology>
    </subcellularLocation>
</comment>
<gene>
    <name evidence="9" type="ORF">FO442_07670</name>
</gene>
<organism evidence="9 10">
    <name type="scientific">Fluviicola chungangensis</name>
    <dbReference type="NCBI Taxonomy" id="2597671"/>
    <lineage>
        <taxon>Bacteria</taxon>
        <taxon>Pseudomonadati</taxon>
        <taxon>Bacteroidota</taxon>
        <taxon>Flavobacteriia</taxon>
        <taxon>Flavobacteriales</taxon>
        <taxon>Crocinitomicaceae</taxon>
        <taxon>Fluviicola</taxon>
    </lineage>
</organism>
<proteinExistence type="predicted"/>
<evidence type="ECO:0000256" key="7">
    <source>
        <dbReference type="ARBA" id="ARBA00023237"/>
    </source>
</evidence>
<dbReference type="PANTHER" id="PTHR30069:SF29">
    <property type="entry name" value="HEMOGLOBIN AND HEMOGLOBIN-HAPTOGLOBIN-BINDING PROTEIN 1-RELATED"/>
    <property type="match status" value="1"/>
</dbReference>
<dbReference type="GO" id="GO:0009279">
    <property type="term" value="C:cell outer membrane"/>
    <property type="evidence" value="ECO:0007669"/>
    <property type="project" value="UniProtKB-SubCell"/>
</dbReference>
<dbReference type="InterPro" id="IPR037066">
    <property type="entry name" value="Plug_dom_sf"/>
</dbReference>
<comment type="caution">
    <text evidence="9">The sequence shown here is derived from an EMBL/GenBank/DDBJ whole genome shotgun (WGS) entry which is preliminary data.</text>
</comment>
<evidence type="ECO:0000256" key="5">
    <source>
        <dbReference type="ARBA" id="ARBA00022729"/>
    </source>
</evidence>
<dbReference type="AlphaFoldDB" id="A0A556N0L3"/>
<dbReference type="GO" id="GO:0015344">
    <property type="term" value="F:siderophore uptake transmembrane transporter activity"/>
    <property type="evidence" value="ECO:0007669"/>
    <property type="project" value="TreeGrafter"/>
</dbReference>
<keyword evidence="9" id="KW-0675">Receptor</keyword>
<dbReference type="OrthoDB" id="9803050at2"/>
<keyword evidence="5" id="KW-0732">Signal</keyword>
<evidence type="ECO:0000256" key="4">
    <source>
        <dbReference type="ARBA" id="ARBA00022692"/>
    </source>
</evidence>
<dbReference type="GO" id="GO:0044718">
    <property type="term" value="P:siderophore transmembrane transport"/>
    <property type="evidence" value="ECO:0007669"/>
    <property type="project" value="TreeGrafter"/>
</dbReference>
<dbReference type="InterPro" id="IPR012910">
    <property type="entry name" value="Plug_dom"/>
</dbReference>
<dbReference type="Gene3D" id="2.40.170.20">
    <property type="entry name" value="TonB-dependent receptor, beta-barrel domain"/>
    <property type="match status" value="1"/>
</dbReference>
<evidence type="ECO:0000256" key="3">
    <source>
        <dbReference type="ARBA" id="ARBA00022452"/>
    </source>
</evidence>
<dbReference type="Proteomes" id="UP000316008">
    <property type="component" value="Unassembled WGS sequence"/>
</dbReference>
<evidence type="ECO:0000313" key="10">
    <source>
        <dbReference type="Proteomes" id="UP000316008"/>
    </source>
</evidence>
<dbReference type="EMBL" id="VLPL01000003">
    <property type="protein sequence ID" value="TSJ45623.1"/>
    <property type="molecule type" value="Genomic_DNA"/>
</dbReference>
<reference evidence="9 10" key="1">
    <citation type="submission" date="2019-07" db="EMBL/GenBank/DDBJ databases">
        <authorList>
            <person name="Huq M.A."/>
        </authorList>
    </citation>
    <scope>NUCLEOTIDE SEQUENCE [LARGE SCALE GENOMIC DNA]</scope>
    <source>
        <strain evidence="9 10">MAH-3</strain>
    </source>
</reference>
<keyword evidence="6" id="KW-0472">Membrane</keyword>
<dbReference type="Pfam" id="PF07715">
    <property type="entry name" value="Plug"/>
    <property type="match status" value="1"/>
</dbReference>
<evidence type="ECO:0000256" key="2">
    <source>
        <dbReference type="ARBA" id="ARBA00022448"/>
    </source>
</evidence>
<dbReference type="InterPro" id="IPR039426">
    <property type="entry name" value="TonB-dep_rcpt-like"/>
</dbReference>
<dbReference type="Gene3D" id="2.60.40.1120">
    <property type="entry name" value="Carboxypeptidase-like, regulatory domain"/>
    <property type="match status" value="1"/>
</dbReference>
<feature type="domain" description="TonB-dependent receptor plug" evidence="8">
    <location>
        <begin position="142"/>
        <end position="220"/>
    </location>
</feature>
<keyword evidence="4" id="KW-0812">Transmembrane</keyword>
<dbReference type="SUPFAM" id="SSF49464">
    <property type="entry name" value="Carboxypeptidase regulatory domain-like"/>
    <property type="match status" value="1"/>
</dbReference>
<keyword evidence="2" id="KW-0813">Transport</keyword>
<dbReference type="SUPFAM" id="SSF56935">
    <property type="entry name" value="Porins"/>
    <property type="match status" value="1"/>
</dbReference>
<evidence type="ECO:0000256" key="1">
    <source>
        <dbReference type="ARBA" id="ARBA00004571"/>
    </source>
</evidence>
<sequence>MKLGLPILFVLITVISFGQGNATLSGTVKDQAKGEEIIGAIIRVKDQRLGAVTNEYGFYSLTLPAGKYTIQVSAVGYLLMEKELDLSASQSIDFQLKTEQDEKELEEVVISSDRPDGNVRDPLMGVEKIDPKEISKIPVIFGEKDLIKTMQLLPGVKNAGEGSSGFYVRGGGADQNLILLDEAPVYNASHLLGFFSTFNSDAIKDAMLYKGNQPSNYGGRLSSVLDIKMNDGNQKRYNVGGGIGLISSKLIVEGPIAKDKASFLISGRRTYADLFLKLSDKFKDNKLFFYDLNAKVNYRIGKKDRLFLSGYFGRDKLGLGDVFGINWGNATGTMRWNHIINEKWFSNTSFIYSKYDYKISISGGDVKFDITSQIQDFNLKQEFQWFPNNRNKVKIGLNVINHGITPGQIDANENSGINTKRLKPTNSIENAVYITNDYSITENFTLSYGLRGSNLMALASGDEMYTYNPDGTVATTDTWSKNKLLKSYFFVEPRLSFSWQYLKGQSIKAAYARNTQNIHQVSNSTSGSPTDVWLSSSLNIKPEISDQVALGWFKNFLDNKLELSTEVYYKWMQNQLDYKNGANEQANERLEGELLSGIGRAYGLEIMLKKKSGKFTGWIGYTLSRTERRIDGINDGKWYLAKQDRTHDLSVVGIYEITPKWSVSALFVFYTGNAVTFPSGKYQVDGQTYFIYTQRNGYRMPNYHRLDLGVTWLRKNTKKFESSWNFSIYNAYAHENAYSITFRENKDDPSKTEAVQTTLFRIVPAITYNFKFK</sequence>
<dbReference type="PANTHER" id="PTHR30069">
    <property type="entry name" value="TONB-DEPENDENT OUTER MEMBRANE RECEPTOR"/>
    <property type="match status" value="1"/>
</dbReference>
<keyword evidence="3" id="KW-1134">Transmembrane beta strand</keyword>
<protein>
    <submittedName>
        <fullName evidence="9">TonB-dependent receptor</fullName>
    </submittedName>
</protein>
<dbReference type="RefSeq" id="WP_144332579.1">
    <property type="nucleotide sequence ID" value="NZ_VLPL01000003.1"/>
</dbReference>
<name>A0A556N0L3_9FLAO</name>
<evidence type="ECO:0000313" key="9">
    <source>
        <dbReference type="EMBL" id="TSJ45623.1"/>
    </source>
</evidence>